<protein>
    <recommendedName>
        <fullName evidence="4">Serine protease</fullName>
    </recommendedName>
</protein>
<gene>
    <name evidence="2" type="ORF">M9Y10_023005</name>
</gene>
<dbReference type="Proteomes" id="UP001470230">
    <property type="component" value="Unassembled WGS sequence"/>
</dbReference>
<keyword evidence="1" id="KW-1133">Transmembrane helix</keyword>
<dbReference type="EMBL" id="JAPFFF010000003">
    <property type="protein sequence ID" value="KAK8894569.1"/>
    <property type="molecule type" value="Genomic_DNA"/>
</dbReference>
<organism evidence="2 3">
    <name type="scientific">Tritrichomonas musculus</name>
    <dbReference type="NCBI Taxonomy" id="1915356"/>
    <lineage>
        <taxon>Eukaryota</taxon>
        <taxon>Metamonada</taxon>
        <taxon>Parabasalia</taxon>
        <taxon>Tritrichomonadida</taxon>
        <taxon>Tritrichomonadidae</taxon>
        <taxon>Tritrichomonas</taxon>
    </lineage>
</organism>
<accession>A0ABR2KTY5</accession>
<feature type="transmembrane region" description="Helical" evidence="1">
    <location>
        <begin position="12"/>
        <end position="32"/>
    </location>
</feature>
<evidence type="ECO:0000256" key="1">
    <source>
        <dbReference type="SAM" id="Phobius"/>
    </source>
</evidence>
<keyword evidence="1" id="KW-0812">Transmembrane</keyword>
<sequence>MNRHRLFGTNDFTILMGVLASFVLQIVIFLFLQPSFNNILNRIINLESKMNDFYDVTFSDFPYDVSLSAQCSINFTTHDNLNGSAFGVYSIIRDKEYIISNRHVVYDARHNITKIISQITAFDGTNLIPEPPFLIFSKRDAPDLCLIPIKSNHGASIKAANITHKKCSHTTPFYRAVLRRNNIFYSKCNIVEDTPKNIELGTDCSGMPEYSGSGYFNYKGELCAIHRGQGKSNFANEEFHIYDDLSIEEQAANYYYEKINEVYAGLNLNEGYISSSLNEKFILFNVIYDAIKNADFSEDSLDDTKLFFNQILNDLNDNNSIIYKEFVSISKKTINEILKAILIISRNPRTHVVDGSLIYDLVNHPDLVKEIYQNTTYILA</sequence>
<evidence type="ECO:0000313" key="3">
    <source>
        <dbReference type="Proteomes" id="UP001470230"/>
    </source>
</evidence>
<keyword evidence="3" id="KW-1185">Reference proteome</keyword>
<evidence type="ECO:0000313" key="2">
    <source>
        <dbReference type="EMBL" id="KAK8894569.1"/>
    </source>
</evidence>
<proteinExistence type="predicted"/>
<keyword evidence="1" id="KW-0472">Membrane</keyword>
<evidence type="ECO:0008006" key="4">
    <source>
        <dbReference type="Google" id="ProtNLM"/>
    </source>
</evidence>
<dbReference type="SUPFAM" id="SSF50494">
    <property type="entry name" value="Trypsin-like serine proteases"/>
    <property type="match status" value="1"/>
</dbReference>
<comment type="caution">
    <text evidence="2">The sequence shown here is derived from an EMBL/GenBank/DDBJ whole genome shotgun (WGS) entry which is preliminary data.</text>
</comment>
<reference evidence="2 3" key="1">
    <citation type="submission" date="2024-04" db="EMBL/GenBank/DDBJ databases">
        <title>Tritrichomonas musculus Genome.</title>
        <authorList>
            <person name="Alves-Ferreira E."/>
            <person name="Grigg M."/>
            <person name="Lorenzi H."/>
            <person name="Galac M."/>
        </authorList>
    </citation>
    <scope>NUCLEOTIDE SEQUENCE [LARGE SCALE GENOMIC DNA]</scope>
    <source>
        <strain evidence="2 3">EAF2021</strain>
    </source>
</reference>
<name>A0ABR2KTY5_9EUKA</name>
<dbReference type="InterPro" id="IPR009003">
    <property type="entry name" value="Peptidase_S1_PA"/>
</dbReference>